<keyword evidence="5" id="KW-1185">Reference proteome</keyword>
<proteinExistence type="predicted"/>
<protein>
    <submittedName>
        <fullName evidence="4">3H domain-containing protein</fullName>
    </submittedName>
</protein>
<evidence type="ECO:0000313" key="4">
    <source>
        <dbReference type="EMBL" id="AEE95372.1"/>
    </source>
</evidence>
<dbReference type="InterPro" id="IPR036388">
    <property type="entry name" value="WH-like_DNA-bd_sf"/>
</dbReference>
<dbReference type="AlphaFoldDB" id="F3ZVZ8"/>
<reference evidence="4 5" key="2">
    <citation type="journal article" date="2011" name="Stand. Genomic Sci.">
        <title>Complete genome sequence of Mahella australiensis type strain (50-1 BON).</title>
        <authorList>
            <person name="Sikorski J."/>
            <person name="Teshima H."/>
            <person name="Nolan M."/>
            <person name="Lucas S."/>
            <person name="Hammon N."/>
            <person name="Deshpande S."/>
            <person name="Cheng J.F."/>
            <person name="Pitluck S."/>
            <person name="Liolios K."/>
            <person name="Pagani I."/>
            <person name="Ivanova N."/>
            <person name="Huntemann M."/>
            <person name="Mavromatis K."/>
            <person name="Ovchinikova G."/>
            <person name="Pati A."/>
            <person name="Tapia R."/>
            <person name="Han C."/>
            <person name="Goodwin L."/>
            <person name="Chen A."/>
            <person name="Palaniappan K."/>
            <person name="Land M."/>
            <person name="Hauser L."/>
            <person name="Ngatchou-Djao O.D."/>
            <person name="Rohde M."/>
            <person name="Pukall R."/>
            <person name="Spring S."/>
            <person name="Abt B."/>
            <person name="Goker M."/>
            <person name="Detter J.C."/>
            <person name="Woyke T."/>
            <person name="Bristow J."/>
            <person name="Markowitz V."/>
            <person name="Hugenholtz P."/>
            <person name="Eisen J.A."/>
            <person name="Kyrpides N.C."/>
            <person name="Klenk H.P."/>
            <person name="Lapidus A."/>
        </authorList>
    </citation>
    <scope>NUCLEOTIDE SEQUENCE [LARGE SCALE GENOMIC DNA]</scope>
    <source>
        <strain evidence="5">DSM 15567 / CIP 107919 / 50-1 BON</strain>
    </source>
</reference>
<dbReference type="Pfam" id="PF02829">
    <property type="entry name" value="3H"/>
    <property type="match status" value="1"/>
</dbReference>
<dbReference type="GO" id="GO:0046872">
    <property type="term" value="F:metal ion binding"/>
    <property type="evidence" value="ECO:0007669"/>
    <property type="project" value="UniProtKB-KW"/>
</dbReference>
<dbReference type="InterPro" id="IPR036390">
    <property type="entry name" value="WH_DNA-bd_sf"/>
</dbReference>
<dbReference type="STRING" id="697281.Mahau_0149"/>
<dbReference type="PIRSF" id="PIRSF037847">
    <property type="entry name" value="NiaR"/>
    <property type="match status" value="1"/>
</dbReference>
<dbReference type="KEGG" id="mas:Mahau_0149"/>
<dbReference type="EMBL" id="CP002360">
    <property type="protein sequence ID" value="AEE95372.1"/>
    <property type="molecule type" value="Genomic_DNA"/>
</dbReference>
<keyword evidence="1" id="KW-0479">Metal-binding</keyword>
<gene>
    <name evidence="4" type="ordered locus">Mahau_0149</name>
</gene>
<dbReference type="RefSeq" id="WP_013779806.1">
    <property type="nucleotide sequence ID" value="NC_015520.1"/>
</dbReference>
<dbReference type="Gene3D" id="1.10.10.10">
    <property type="entry name" value="Winged helix-like DNA-binding domain superfamily/Winged helix DNA-binding domain"/>
    <property type="match status" value="1"/>
</dbReference>
<organism evidence="4 5">
    <name type="scientific">Mahella australiensis (strain DSM 15567 / CIP 107919 / 50-1 BON)</name>
    <dbReference type="NCBI Taxonomy" id="697281"/>
    <lineage>
        <taxon>Bacteria</taxon>
        <taxon>Bacillati</taxon>
        <taxon>Bacillota</taxon>
        <taxon>Clostridia</taxon>
        <taxon>Thermoanaerobacterales</taxon>
        <taxon>Thermoanaerobacterales Family IV. Incertae Sedis</taxon>
        <taxon>Mahella</taxon>
    </lineage>
</organism>
<sequence length="173" mass="19060">MFNGTQRREGILNKLKAAKAPITGTDLATAFDVSRQVIVQDIAILRAAGINIIATPQGYMLPDAIKQKVSRVFACRHTPEQIEDELCTIVSLGGKVIDVIIEHKVYGELRGLLMLSSISDIRDFMHKINQKGVEPLSSLTGGVHLHTVEADDIEILDKIENDLKRKGYLLDTA</sequence>
<dbReference type="PANTHER" id="PTHR40068">
    <property type="entry name" value="TRANSCRIPTION REPRESSOR NIAR-RELATED"/>
    <property type="match status" value="1"/>
</dbReference>
<dbReference type="PANTHER" id="PTHR40068:SF1">
    <property type="entry name" value="TRANSCRIPTION REPRESSOR NIAR-RELATED"/>
    <property type="match status" value="1"/>
</dbReference>
<reference evidence="5" key="1">
    <citation type="submission" date="2010-11" db="EMBL/GenBank/DDBJ databases">
        <title>The complete genome of Mahella australiensis DSM 15567.</title>
        <authorList>
            <consortium name="US DOE Joint Genome Institute (JGI-PGF)"/>
            <person name="Lucas S."/>
            <person name="Copeland A."/>
            <person name="Lapidus A."/>
            <person name="Bruce D."/>
            <person name="Goodwin L."/>
            <person name="Pitluck S."/>
            <person name="Kyrpides N."/>
            <person name="Mavromatis K."/>
            <person name="Pagani I."/>
            <person name="Ivanova N."/>
            <person name="Teshima H."/>
            <person name="Brettin T."/>
            <person name="Detter J.C."/>
            <person name="Han C."/>
            <person name="Tapia R."/>
            <person name="Land M."/>
            <person name="Hauser L."/>
            <person name="Markowitz V."/>
            <person name="Cheng J.-F."/>
            <person name="Hugenholtz P."/>
            <person name="Woyke T."/>
            <person name="Wu D."/>
            <person name="Spring S."/>
            <person name="Pukall R."/>
            <person name="Steenblock K."/>
            <person name="Schneider S."/>
            <person name="Klenk H.-P."/>
            <person name="Eisen J.A."/>
        </authorList>
    </citation>
    <scope>NUCLEOTIDE SEQUENCE [LARGE SCALE GENOMIC DNA]</scope>
    <source>
        <strain evidence="5">DSM 15567 / CIP 107919 / 50-1 BON</strain>
    </source>
</reference>
<feature type="domain" description="Helix-turn-helix type 11" evidence="3">
    <location>
        <begin position="7"/>
        <end position="59"/>
    </location>
</feature>
<dbReference type="Gene3D" id="3.30.1340.20">
    <property type="entry name" value="3H domain"/>
    <property type="match status" value="1"/>
</dbReference>
<dbReference type="Proteomes" id="UP000008457">
    <property type="component" value="Chromosome"/>
</dbReference>
<dbReference type="Pfam" id="PF08279">
    <property type="entry name" value="HTH_11"/>
    <property type="match status" value="1"/>
</dbReference>
<feature type="binding site" evidence="1">
    <location>
        <position position="85"/>
    </location>
    <ligand>
        <name>Ni(2+)</name>
        <dbReference type="ChEBI" id="CHEBI:49786"/>
    </ligand>
</feature>
<dbReference type="SUPFAM" id="SSF75500">
    <property type="entry name" value="Putative transcriptional regulator TM1602, C-terminal domain"/>
    <property type="match status" value="1"/>
</dbReference>
<evidence type="ECO:0000259" key="2">
    <source>
        <dbReference type="Pfam" id="PF02829"/>
    </source>
</evidence>
<dbReference type="SUPFAM" id="SSF46785">
    <property type="entry name" value="Winged helix' DNA-binding domain"/>
    <property type="match status" value="1"/>
</dbReference>
<dbReference type="InterPro" id="IPR013196">
    <property type="entry name" value="HTH_11"/>
</dbReference>
<feature type="binding site" evidence="1">
    <location>
        <position position="144"/>
    </location>
    <ligand>
        <name>Ni(2+)</name>
        <dbReference type="ChEBI" id="CHEBI:49786"/>
    </ligand>
</feature>
<dbReference type="OrthoDB" id="9792661at2"/>
<evidence type="ECO:0000313" key="5">
    <source>
        <dbReference type="Proteomes" id="UP000008457"/>
    </source>
</evidence>
<name>F3ZVZ8_MAHA5</name>
<dbReference type="eggNOG" id="COG1827">
    <property type="taxonomic scope" value="Bacteria"/>
</dbReference>
<keyword evidence="1" id="KW-0533">Nickel</keyword>
<dbReference type="InterPro" id="IPR004173">
    <property type="entry name" value="3H_domain"/>
</dbReference>
<feature type="binding site" evidence="1">
    <location>
        <position position="77"/>
    </location>
    <ligand>
        <name>Ni(2+)</name>
        <dbReference type="ChEBI" id="CHEBI:49786"/>
    </ligand>
</feature>
<dbReference type="InterPro" id="IPR035922">
    <property type="entry name" value="3H_dom_sf"/>
</dbReference>
<accession>F3ZVZ8</accession>
<evidence type="ECO:0000259" key="3">
    <source>
        <dbReference type="Pfam" id="PF08279"/>
    </source>
</evidence>
<feature type="domain" description="3H" evidence="2">
    <location>
        <begin position="73"/>
        <end position="169"/>
    </location>
</feature>
<dbReference type="HOGENOM" id="CLU_108798_0_0_9"/>
<evidence type="ECO:0000256" key="1">
    <source>
        <dbReference type="PIRSR" id="PIRSR037847-1"/>
    </source>
</evidence>
<dbReference type="InterPro" id="IPR026043">
    <property type="entry name" value="NadR"/>
</dbReference>
<feature type="binding site" evidence="1">
    <location>
        <position position="146"/>
    </location>
    <ligand>
        <name>Ni(2+)</name>
        <dbReference type="ChEBI" id="CHEBI:49786"/>
    </ligand>
</feature>